<evidence type="ECO:0000313" key="3">
    <source>
        <dbReference type="Proteomes" id="UP000685013"/>
    </source>
</evidence>
<evidence type="ECO:0000256" key="1">
    <source>
        <dbReference type="SAM" id="MobiDB-lite"/>
    </source>
</evidence>
<dbReference type="EMBL" id="JAGKQH010000007">
    <property type="protein sequence ID" value="KAG6595007.1"/>
    <property type="molecule type" value="Genomic_DNA"/>
</dbReference>
<dbReference type="Proteomes" id="UP000685013">
    <property type="component" value="Chromosome 7"/>
</dbReference>
<evidence type="ECO:0000313" key="2">
    <source>
        <dbReference type="EMBL" id="KAG6595007.1"/>
    </source>
</evidence>
<protein>
    <submittedName>
        <fullName evidence="2">Uncharacterized protein</fullName>
    </submittedName>
</protein>
<feature type="compositionally biased region" description="Polar residues" evidence="1">
    <location>
        <begin position="32"/>
        <end position="45"/>
    </location>
</feature>
<reference evidence="2 3" key="1">
    <citation type="journal article" date="2021" name="Hortic Res">
        <title>The domestication of Cucurbita argyrosperma as revealed by the genome of its wild relative.</title>
        <authorList>
            <person name="Barrera-Redondo J."/>
            <person name="Sanchez-de la Vega G."/>
            <person name="Aguirre-Liguori J.A."/>
            <person name="Castellanos-Morales G."/>
            <person name="Gutierrez-Guerrero Y.T."/>
            <person name="Aguirre-Dugua X."/>
            <person name="Aguirre-Planter E."/>
            <person name="Tenaillon M.I."/>
            <person name="Lira-Saade R."/>
            <person name="Eguiarte L.E."/>
        </authorList>
    </citation>
    <scope>NUCLEOTIDE SEQUENCE [LARGE SCALE GENOMIC DNA]</scope>
    <source>
        <strain evidence="2">JBR-2021</strain>
    </source>
</reference>
<proteinExistence type="predicted"/>
<accession>A0AAV6NA60</accession>
<name>A0AAV6NA60_9ROSI</name>
<sequence>MANVKSSSLLLIVALIAATGFVLLVDGRPLRSGSTNQSHPINNGSALAEKPETAAASPTSDSDIHQSGGGGGGVVFTLVSGPSRKGAGH</sequence>
<dbReference type="AlphaFoldDB" id="A0AAV6NA60"/>
<feature type="region of interest" description="Disordered" evidence="1">
    <location>
        <begin position="32"/>
        <end position="89"/>
    </location>
</feature>
<keyword evidence="3" id="KW-1185">Reference proteome</keyword>
<organism evidence="2 3">
    <name type="scientific">Cucurbita argyrosperma subsp. sororia</name>
    <dbReference type="NCBI Taxonomy" id="37648"/>
    <lineage>
        <taxon>Eukaryota</taxon>
        <taxon>Viridiplantae</taxon>
        <taxon>Streptophyta</taxon>
        <taxon>Embryophyta</taxon>
        <taxon>Tracheophyta</taxon>
        <taxon>Spermatophyta</taxon>
        <taxon>Magnoliopsida</taxon>
        <taxon>eudicotyledons</taxon>
        <taxon>Gunneridae</taxon>
        <taxon>Pentapetalae</taxon>
        <taxon>rosids</taxon>
        <taxon>fabids</taxon>
        <taxon>Cucurbitales</taxon>
        <taxon>Cucurbitaceae</taxon>
        <taxon>Cucurbiteae</taxon>
        <taxon>Cucurbita</taxon>
    </lineage>
</organism>
<comment type="caution">
    <text evidence="2">The sequence shown here is derived from an EMBL/GenBank/DDBJ whole genome shotgun (WGS) entry which is preliminary data.</text>
</comment>
<feature type="non-terminal residue" evidence="2">
    <location>
        <position position="1"/>
    </location>
</feature>
<gene>
    <name evidence="2" type="ORF">SDJN03_11560</name>
</gene>